<feature type="transmembrane region" description="Helical" evidence="1">
    <location>
        <begin position="167"/>
        <end position="189"/>
    </location>
</feature>
<reference evidence="3" key="1">
    <citation type="journal article" date="2019" name="Int. J. Syst. Evol. Microbiol.">
        <title>The Global Catalogue of Microorganisms (GCM) 10K type strain sequencing project: providing services to taxonomists for standard genome sequencing and annotation.</title>
        <authorList>
            <consortium name="The Broad Institute Genomics Platform"/>
            <consortium name="The Broad Institute Genome Sequencing Center for Infectious Disease"/>
            <person name="Wu L."/>
            <person name="Ma J."/>
        </authorList>
    </citation>
    <scope>NUCLEOTIDE SEQUENCE [LARGE SCALE GENOMIC DNA]</scope>
    <source>
        <strain evidence="3">JCM 17810</strain>
    </source>
</reference>
<keyword evidence="1" id="KW-0472">Membrane</keyword>
<gene>
    <name evidence="2" type="ORF">GCM10023169_34110</name>
</gene>
<feature type="transmembrane region" description="Helical" evidence="1">
    <location>
        <begin position="125"/>
        <end position="147"/>
    </location>
</feature>
<organism evidence="2 3">
    <name type="scientific">Georgenia halophila</name>
    <dbReference type="NCBI Taxonomy" id="620889"/>
    <lineage>
        <taxon>Bacteria</taxon>
        <taxon>Bacillati</taxon>
        <taxon>Actinomycetota</taxon>
        <taxon>Actinomycetes</taxon>
        <taxon>Micrococcales</taxon>
        <taxon>Bogoriellaceae</taxon>
        <taxon>Georgenia</taxon>
    </lineage>
</organism>
<feature type="transmembrane region" description="Helical" evidence="1">
    <location>
        <begin position="196"/>
        <end position="222"/>
    </location>
</feature>
<evidence type="ECO:0000313" key="3">
    <source>
        <dbReference type="Proteomes" id="UP001500622"/>
    </source>
</evidence>
<proteinExistence type="predicted"/>
<evidence type="ECO:0000313" key="2">
    <source>
        <dbReference type="EMBL" id="GAA4430566.1"/>
    </source>
</evidence>
<dbReference type="RefSeq" id="WP_345217737.1">
    <property type="nucleotide sequence ID" value="NZ_BAABGN010000013.1"/>
</dbReference>
<evidence type="ECO:0000256" key="1">
    <source>
        <dbReference type="SAM" id="Phobius"/>
    </source>
</evidence>
<evidence type="ECO:0008006" key="4">
    <source>
        <dbReference type="Google" id="ProtNLM"/>
    </source>
</evidence>
<keyword evidence="1" id="KW-1133">Transmembrane helix</keyword>
<comment type="caution">
    <text evidence="2">The sequence shown here is derived from an EMBL/GenBank/DDBJ whole genome shotgun (WGS) entry which is preliminary data.</text>
</comment>
<name>A0ABP8LKQ0_9MICO</name>
<feature type="transmembrane region" description="Helical" evidence="1">
    <location>
        <begin position="251"/>
        <end position="272"/>
    </location>
</feature>
<keyword evidence="1" id="KW-0812">Transmembrane</keyword>
<accession>A0ABP8LKQ0</accession>
<feature type="transmembrane region" description="Helical" evidence="1">
    <location>
        <begin position="42"/>
        <end position="61"/>
    </location>
</feature>
<protein>
    <recommendedName>
        <fullName evidence="4">ABC-2 type transport system permease protein</fullName>
    </recommendedName>
</protein>
<feature type="transmembrane region" description="Helical" evidence="1">
    <location>
        <begin position="73"/>
        <end position="97"/>
    </location>
</feature>
<dbReference type="EMBL" id="BAABGN010000013">
    <property type="protein sequence ID" value="GAA4430566.1"/>
    <property type="molecule type" value="Genomic_DNA"/>
</dbReference>
<dbReference type="Proteomes" id="UP001500622">
    <property type="component" value="Unassembled WGS sequence"/>
</dbReference>
<keyword evidence="3" id="KW-1185">Reference proteome</keyword>
<sequence length="277" mass="28475">MPSRTVRTTLAAPVGLPGRRGVTFARVLSAEWGKTASLSSTWCSVLAAVVVNAAVACFVAYDAGYDLSAEPPGLLHLLTMALVATQLPVIYVGVLVSSSEYFTGSIRATLLAVPRRLQVIAAKTITVGVVAALSGIAALTVTYLAVLPFRHRVDLTLDFSDGETTRVLGGFVLYLVAVALLCTGVGTLARRPAAGLVVAVGLLFLLEQALTMIGSTAALAVLPGWAGRLVATPDVGVAATVAPLGTGLTPWQGYGVLLGWTALALTAAAVRLHRSDA</sequence>